<dbReference type="AlphaFoldDB" id="A0A3B7MUY9"/>
<sequence>MKKHLLILACLGAVAFSVQAQTENKTIRTANKLYKEGKYDKALPEYEKAVAQNPNNPVTHYNLGNAQFRKEDFPGSEKNFEDAATTATTNELKQRSLYNKGVSLSKQKKLQESIDAYKKSLRLNPQDEDTRYNLEKALAELKKQNEAKDKKDQEQKDQKDQKKQQKQQPKPQPKQNLDKKKIEQFLKSLEQKEQEVQRKMQQNKTRAASQQEKDW</sequence>
<dbReference type="EMBL" id="CP032157">
    <property type="protein sequence ID" value="AXY77049.1"/>
    <property type="molecule type" value="Genomic_DNA"/>
</dbReference>
<dbReference type="PROSITE" id="PS50005">
    <property type="entry name" value="TPR"/>
    <property type="match status" value="2"/>
</dbReference>
<feature type="compositionally biased region" description="Low complexity" evidence="4">
    <location>
        <begin position="166"/>
        <end position="175"/>
    </location>
</feature>
<dbReference type="OrthoDB" id="1525165at2"/>
<dbReference type="Pfam" id="PF00515">
    <property type="entry name" value="TPR_1"/>
    <property type="match status" value="1"/>
</dbReference>
<dbReference type="Gene3D" id="1.25.40.10">
    <property type="entry name" value="Tetratricopeptide repeat domain"/>
    <property type="match status" value="2"/>
</dbReference>
<evidence type="ECO:0000256" key="5">
    <source>
        <dbReference type="SAM" id="SignalP"/>
    </source>
</evidence>
<evidence type="ECO:0000313" key="6">
    <source>
        <dbReference type="EMBL" id="AXY77049.1"/>
    </source>
</evidence>
<evidence type="ECO:0000313" key="7">
    <source>
        <dbReference type="Proteomes" id="UP000263900"/>
    </source>
</evidence>
<dbReference type="Pfam" id="PF13414">
    <property type="entry name" value="TPR_11"/>
    <property type="match status" value="1"/>
</dbReference>
<dbReference type="PANTHER" id="PTHR22904">
    <property type="entry name" value="TPR REPEAT CONTAINING PROTEIN"/>
    <property type="match status" value="1"/>
</dbReference>
<feature type="compositionally biased region" description="Polar residues" evidence="4">
    <location>
        <begin position="199"/>
        <end position="215"/>
    </location>
</feature>
<accession>A0A3B7MUY9</accession>
<feature type="chain" id="PRO_5017697006" evidence="5">
    <location>
        <begin position="21"/>
        <end position="215"/>
    </location>
</feature>
<keyword evidence="7" id="KW-1185">Reference proteome</keyword>
<dbReference type="Proteomes" id="UP000263900">
    <property type="component" value="Chromosome"/>
</dbReference>
<organism evidence="6 7">
    <name type="scientific">Paraflavitalea soli</name>
    <dbReference type="NCBI Taxonomy" id="2315862"/>
    <lineage>
        <taxon>Bacteria</taxon>
        <taxon>Pseudomonadati</taxon>
        <taxon>Bacteroidota</taxon>
        <taxon>Chitinophagia</taxon>
        <taxon>Chitinophagales</taxon>
        <taxon>Chitinophagaceae</taxon>
        <taxon>Paraflavitalea</taxon>
    </lineage>
</organism>
<feature type="repeat" description="TPR" evidence="3">
    <location>
        <begin position="23"/>
        <end position="56"/>
    </location>
</feature>
<evidence type="ECO:0000256" key="3">
    <source>
        <dbReference type="PROSITE-ProRule" id="PRU00339"/>
    </source>
</evidence>
<dbReference type="PANTHER" id="PTHR22904:SF523">
    <property type="entry name" value="STRESS-INDUCED-PHOSPHOPROTEIN 1"/>
    <property type="match status" value="1"/>
</dbReference>
<feature type="signal peptide" evidence="5">
    <location>
        <begin position="1"/>
        <end position="20"/>
    </location>
</feature>
<dbReference type="SMART" id="SM00028">
    <property type="entry name" value="TPR"/>
    <property type="match status" value="3"/>
</dbReference>
<evidence type="ECO:0000256" key="1">
    <source>
        <dbReference type="ARBA" id="ARBA00022737"/>
    </source>
</evidence>
<dbReference type="RefSeq" id="WP_119052925.1">
    <property type="nucleotide sequence ID" value="NZ_CP032157.1"/>
</dbReference>
<feature type="compositionally biased region" description="Basic and acidic residues" evidence="4">
    <location>
        <begin position="176"/>
        <end position="198"/>
    </location>
</feature>
<dbReference type="GO" id="GO:0051879">
    <property type="term" value="F:Hsp90 protein binding"/>
    <property type="evidence" value="ECO:0007669"/>
    <property type="project" value="TreeGrafter"/>
</dbReference>
<gene>
    <name evidence="6" type="ORF">D3H65_25035</name>
</gene>
<feature type="region of interest" description="Disordered" evidence="4">
    <location>
        <begin position="142"/>
        <end position="215"/>
    </location>
</feature>
<feature type="repeat" description="TPR" evidence="3">
    <location>
        <begin position="94"/>
        <end position="127"/>
    </location>
</feature>
<evidence type="ECO:0000256" key="4">
    <source>
        <dbReference type="SAM" id="MobiDB-lite"/>
    </source>
</evidence>
<dbReference type="SUPFAM" id="SSF48452">
    <property type="entry name" value="TPR-like"/>
    <property type="match status" value="1"/>
</dbReference>
<feature type="compositionally biased region" description="Basic and acidic residues" evidence="4">
    <location>
        <begin position="142"/>
        <end position="163"/>
    </location>
</feature>
<evidence type="ECO:0000256" key="2">
    <source>
        <dbReference type="ARBA" id="ARBA00022803"/>
    </source>
</evidence>
<name>A0A3B7MUY9_9BACT</name>
<dbReference type="KEGG" id="pseg:D3H65_25035"/>
<keyword evidence="1" id="KW-0677">Repeat</keyword>
<dbReference type="InterPro" id="IPR019734">
    <property type="entry name" value="TPR_rpt"/>
</dbReference>
<dbReference type="InterPro" id="IPR011990">
    <property type="entry name" value="TPR-like_helical_dom_sf"/>
</dbReference>
<proteinExistence type="predicted"/>
<reference evidence="6 7" key="1">
    <citation type="submission" date="2018-09" db="EMBL/GenBank/DDBJ databases">
        <title>Genome sequencing of strain 6GH32-13.</title>
        <authorList>
            <person name="Weon H.-Y."/>
            <person name="Heo J."/>
            <person name="Kwon S.-W."/>
        </authorList>
    </citation>
    <scope>NUCLEOTIDE SEQUENCE [LARGE SCALE GENOMIC DNA]</scope>
    <source>
        <strain evidence="6 7">5GH32-13</strain>
    </source>
</reference>
<keyword evidence="5" id="KW-0732">Signal</keyword>
<keyword evidence="2 3" id="KW-0802">TPR repeat</keyword>
<protein>
    <submittedName>
        <fullName evidence="6">Tetratricopeptide repeat protein</fullName>
    </submittedName>
</protein>